<dbReference type="GeneID" id="90036288"/>
<keyword evidence="11" id="KW-1185">Reference proteome</keyword>
<dbReference type="SMART" id="SM00220">
    <property type="entry name" value="S_TKc"/>
    <property type="match status" value="1"/>
</dbReference>
<keyword evidence="5 10" id="KW-0418">Kinase</keyword>
<evidence type="ECO:0000259" key="9">
    <source>
        <dbReference type="PROSITE" id="PS50011"/>
    </source>
</evidence>
<dbReference type="Proteomes" id="UP001498771">
    <property type="component" value="Unassembled WGS sequence"/>
</dbReference>
<evidence type="ECO:0000256" key="2">
    <source>
        <dbReference type="ARBA" id="ARBA00022527"/>
    </source>
</evidence>
<dbReference type="PANTHER" id="PTHR24057:SF0">
    <property type="entry name" value="PROTEIN KINASE SHAGGY-RELATED"/>
    <property type="match status" value="1"/>
</dbReference>
<keyword evidence="2 8" id="KW-0723">Serine/threonine-protein kinase</keyword>
<dbReference type="GO" id="GO:0016301">
    <property type="term" value="F:kinase activity"/>
    <property type="evidence" value="ECO:0007669"/>
    <property type="project" value="UniProtKB-KW"/>
</dbReference>
<dbReference type="Pfam" id="PF00069">
    <property type="entry name" value="Pkinase"/>
    <property type="match status" value="1"/>
</dbReference>
<name>A0ABR1FA28_9ASCO</name>
<dbReference type="InterPro" id="IPR039192">
    <property type="entry name" value="STKc_GSK3"/>
</dbReference>
<feature type="binding site" evidence="7">
    <location>
        <position position="61"/>
    </location>
    <ligand>
        <name>ATP</name>
        <dbReference type="ChEBI" id="CHEBI:30616"/>
    </ligand>
</feature>
<keyword evidence="6 7" id="KW-0067">ATP-binding</keyword>
<comment type="similarity">
    <text evidence="1">Belongs to the protein kinase superfamily. CMGC Ser/Thr protein kinase family. GSK-3 subfamily.</text>
</comment>
<evidence type="ECO:0000256" key="7">
    <source>
        <dbReference type="PROSITE-ProRule" id="PRU10141"/>
    </source>
</evidence>
<dbReference type="RefSeq" id="XP_064769741.1">
    <property type="nucleotide sequence ID" value="XM_064910776.1"/>
</dbReference>
<dbReference type="PROSITE" id="PS00108">
    <property type="entry name" value="PROTEIN_KINASE_ST"/>
    <property type="match status" value="1"/>
</dbReference>
<dbReference type="InterPro" id="IPR008271">
    <property type="entry name" value="Ser/Thr_kinase_AS"/>
</dbReference>
<evidence type="ECO:0000256" key="4">
    <source>
        <dbReference type="ARBA" id="ARBA00022741"/>
    </source>
</evidence>
<dbReference type="InterPro" id="IPR000719">
    <property type="entry name" value="Prot_kinase_dom"/>
</dbReference>
<evidence type="ECO:0000256" key="6">
    <source>
        <dbReference type="ARBA" id="ARBA00022840"/>
    </source>
</evidence>
<proteinExistence type="inferred from homology"/>
<protein>
    <submittedName>
        <fullName evidence="10">Protein kinase</fullName>
    </submittedName>
</protein>
<dbReference type="InterPro" id="IPR050591">
    <property type="entry name" value="GSK-3"/>
</dbReference>
<reference evidence="10 11" key="1">
    <citation type="submission" date="2024-03" db="EMBL/GenBank/DDBJ databases">
        <title>Genome-scale model development and genomic sequencing of the oleaginous clade Lipomyces.</title>
        <authorList>
            <consortium name="Lawrence Berkeley National Laboratory"/>
            <person name="Czajka J.J."/>
            <person name="Han Y."/>
            <person name="Kim J."/>
            <person name="Mondo S.J."/>
            <person name="Hofstad B.A."/>
            <person name="Robles A."/>
            <person name="Haridas S."/>
            <person name="Riley R."/>
            <person name="LaButti K."/>
            <person name="Pangilinan J."/>
            <person name="Andreopoulos W."/>
            <person name="Lipzen A."/>
            <person name="Yan J."/>
            <person name="Wang M."/>
            <person name="Ng V."/>
            <person name="Grigoriev I.V."/>
            <person name="Spatafora J.W."/>
            <person name="Magnuson J.K."/>
            <person name="Baker S.E."/>
            <person name="Pomraning K.R."/>
        </authorList>
    </citation>
    <scope>NUCLEOTIDE SEQUENCE [LARGE SCALE GENOMIC DNA]</scope>
    <source>
        <strain evidence="10 11">Phaff 52-87</strain>
    </source>
</reference>
<evidence type="ECO:0000313" key="10">
    <source>
        <dbReference type="EMBL" id="KAK7206708.1"/>
    </source>
</evidence>
<dbReference type="Gene3D" id="1.10.510.10">
    <property type="entry name" value="Transferase(Phosphotransferase) domain 1"/>
    <property type="match status" value="1"/>
</dbReference>
<evidence type="ECO:0000313" key="11">
    <source>
        <dbReference type="Proteomes" id="UP001498771"/>
    </source>
</evidence>
<dbReference type="InterPro" id="IPR017441">
    <property type="entry name" value="Protein_kinase_ATP_BS"/>
</dbReference>
<dbReference type="PROSITE" id="PS50011">
    <property type="entry name" value="PROTEIN_KINASE_DOM"/>
    <property type="match status" value="1"/>
</dbReference>
<gene>
    <name evidence="10" type="ORF">BZA70DRAFT_255308</name>
</gene>
<dbReference type="InterPro" id="IPR011009">
    <property type="entry name" value="Kinase-like_dom_sf"/>
</dbReference>
<sequence>MSHSSLENTRLGDVVREKVHDGRTGEIKELCYTECKVVGNGSFGVVFHTNLQPSGQEVAIKRVLQDKRFKNRELQIMRLVKHPNVVDLIAFFYSTESGQEVYLNLILEFIPETVYRASRHFLKLEQTMPMLEIKLYIYQLFRSLAYIHSQGICHRDIKPQNLLTDPKTGILKLCDFGSAKILVAGEPNVSYICSRYYRAPELIFGAANYTTKIDVWSTGCVMAELMLGKPLFPGESGIDQLVEIIKVLGTPTREQIKTMNPNYMEHKFPQIRPHPFSKVFRRGPPDAIDLISRLLEYNPNQRLSAIEAMCHPFFDELRDPFTLLPDSRHPSNPPRQLPPLFDFSLHELSIAPELNEKLVPPHARAALLERGIDLNNFTPLMPDQMKVTLE</sequence>
<evidence type="ECO:0000256" key="8">
    <source>
        <dbReference type="RuleBase" id="RU000304"/>
    </source>
</evidence>
<feature type="domain" description="Protein kinase" evidence="9">
    <location>
        <begin position="32"/>
        <end position="314"/>
    </location>
</feature>
<organism evidence="10 11">
    <name type="scientific">Myxozyma melibiosi</name>
    <dbReference type="NCBI Taxonomy" id="54550"/>
    <lineage>
        <taxon>Eukaryota</taxon>
        <taxon>Fungi</taxon>
        <taxon>Dikarya</taxon>
        <taxon>Ascomycota</taxon>
        <taxon>Saccharomycotina</taxon>
        <taxon>Lipomycetes</taxon>
        <taxon>Lipomycetales</taxon>
        <taxon>Lipomycetaceae</taxon>
        <taxon>Myxozyma</taxon>
    </lineage>
</organism>
<accession>A0ABR1FA28</accession>
<dbReference type="PANTHER" id="PTHR24057">
    <property type="entry name" value="GLYCOGEN SYNTHASE KINASE-3 ALPHA"/>
    <property type="match status" value="1"/>
</dbReference>
<dbReference type="PROSITE" id="PS00107">
    <property type="entry name" value="PROTEIN_KINASE_ATP"/>
    <property type="match status" value="1"/>
</dbReference>
<dbReference type="EMBL" id="JBBJBU010000002">
    <property type="protein sequence ID" value="KAK7206708.1"/>
    <property type="molecule type" value="Genomic_DNA"/>
</dbReference>
<dbReference type="Gene3D" id="3.30.200.20">
    <property type="entry name" value="Phosphorylase Kinase, domain 1"/>
    <property type="match status" value="1"/>
</dbReference>
<evidence type="ECO:0000256" key="3">
    <source>
        <dbReference type="ARBA" id="ARBA00022679"/>
    </source>
</evidence>
<dbReference type="SUPFAM" id="SSF56112">
    <property type="entry name" value="Protein kinase-like (PK-like)"/>
    <property type="match status" value="1"/>
</dbReference>
<dbReference type="CDD" id="cd14137">
    <property type="entry name" value="STKc_GSK3"/>
    <property type="match status" value="1"/>
</dbReference>
<keyword evidence="3" id="KW-0808">Transferase</keyword>
<evidence type="ECO:0000256" key="5">
    <source>
        <dbReference type="ARBA" id="ARBA00022777"/>
    </source>
</evidence>
<comment type="caution">
    <text evidence="10">The sequence shown here is derived from an EMBL/GenBank/DDBJ whole genome shotgun (WGS) entry which is preliminary data.</text>
</comment>
<keyword evidence="4 7" id="KW-0547">Nucleotide-binding</keyword>
<evidence type="ECO:0000256" key="1">
    <source>
        <dbReference type="ARBA" id="ARBA00005527"/>
    </source>
</evidence>